<reference evidence="2 3" key="1">
    <citation type="submission" date="2019-12" db="EMBL/GenBank/DDBJ databases">
        <authorList>
            <person name="Kim Y.S."/>
        </authorList>
    </citation>
    <scope>NUCLEOTIDE SEQUENCE [LARGE SCALE GENOMIC DNA]</scope>
    <source>
        <strain evidence="2 3">MMS17-SY077</strain>
    </source>
</reference>
<dbReference type="EMBL" id="WSTA01000047">
    <property type="protein sequence ID" value="MWB99084.1"/>
    <property type="molecule type" value="Genomic_DNA"/>
</dbReference>
<keyword evidence="1" id="KW-0732">Signal</keyword>
<evidence type="ECO:0000313" key="2">
    <source>
        <dbReference type="EMBL" id="MWB99084.1"/>
    </source>
</evidence>
<dbReference type="AlphaFoldDB" id="A0A6I4P678"/>
<keyword evidence="3" id="KW-1185">Reference proteome</keyword>
<proteinExistence type="predicted"/>
<comment type="caution">
    <text evidence="2">The sequence shown here is derived from an EMBL/GenBank/DDBJ whole genome shotgun (WGS) entry which is preliminary data.</text>
</comment>
<feature type="chain" id="PRO_5039467340" description="Lipoprotein" evidence="1">
    <location>
        <begin position="28"/>
        <end position="157"/>
    </location>
</feature>
<evidence type="ECO:0000256" key="1">
    <source>
        <dbReference type="SAM" id="SignalP"/>
    </source>
</evidence>
<dbReference type="RefSeq" id="WP_160425013.1">
    <property type="nucleotide sequence ID" value="NZ_WSTA01000047.1"/>
</dbReference>
<dbReference type="Proteomes" id="UP000438182">
    <property type="component" value="Unassembled WGS sequence"/>
</dbReference>
<sequence>MASTLLLRRAGFIAVAAVSVFALSACAPSKGPASDYSGLPTVDEHVAEGVGDDEGEGAEEEVVEGETSFTWLQQGGRFAVTTWGSSTCPVVGERVSVVHPQGEGNTIEIAVSEIADDAVCTMDLVPHTTEFWTPLHVTPTEELTVVVGDEEIEVPVF</sequence>
<evidence type="ECO:0008006" key="4">
    <source>
        <dbReference type="Google" id="ProtNLM"/>
    </source>
</evidence>
<gene>
    <name evidence="2" type="ORF">GB864_11070</name>
</gene>
<protein>
    <recommendedName>
        <fullName evidence="4">Lipoprotein</fullName>
    </recommendedName>
</protein>
<feature type="signal peptide" evidence="1">
    <location>
        <begin position="1"/>
        <end position="27"/>
    </location>
</feature>
<name>A0A6I4P678_9MICO</name>
<evidence type="ECO:0000313" key="3">
    <source>
        <dbReference type="Proteomes" id="UP000438182"/>
    </source>
</evidence>
<accession>A0A6I4P678</accession>
<organism evidence="2 3">
    <name type="scientific">Agromyces seonyuensis</name>
    <dbReference type="NCBI Taxonomy" id="2662446"/>
    <lineage>
        <taxon>Bacteria</taxon>
        <taxon>Bacillati</taxon>
        <taxon>Actinomycetota</taxon>
        <taxon>Actinomycetes</taxon>
        <taxon>Micrococcales</taxon>
        <taxon>Microbacteriaceae</taxon>
        <taxon>Agromyces</taxon>
    </lineage>
</organism>